<protein>
    <submittedName>
        <fullName evidence="8">Sigma-70 family RNA polymerase sigma factor</fullName>
    </submittedName>
</protein>
<dbReference type="SUPFAM" id="SSF88946">
    <property type="entry name" value="Sigma2 domain of RNA polymerase sigma factors"/>
    <property type="match status" value="1"/>
</dbReference>
<evidence type="ECO:0000256" key="1">
    <source>
        <dbReference type="ARBA" id="ARBA00010641"/>
    </source>
</evidence>
<dbReference type="InterPro" id="IPR007627">
    <property type="entry name" value="RNA_pol_sigma70_r2"/>
</dbReference>
<keyword evidence="4" id="KW-0238">DNA-binding</keyword>
<evidence type="ECO:0000256" key="5">
    <source>
        <dbReference type="ARBA" id="ARBA00023163"/>
    </source>
</evidence>
<dbReference type="OrthoDB" id="3747638at2"/>
<evidence type="ECO:0000313" key="9">
    <source>
        <dbReference type="Proteomes" id="UP000298154"/>
    </source>
</evidence>
<dbReference type="PANTHER" id="PTHR43133">
    <property type="entry name" value="RNA POLYMERASE ECF-TYPE SIGMA FACTO"/>
    <property type="match status" value="1"/>
</dbReference>
<keyword evidence="3" id="KW-0731">Sigma factor</keyword>
<dbReference type="CDD" id="cd06171">
    <property type="entry name" value="Sigma70_r4"/>
    <property type="match status" value="1"/>
</dbReference>
<accession>A0A4R9AND8</accession>
<dbReference type="Pfam" id="PF04545">
    <property type="entry name" value="Sigma70_r4"/>
    <property type="match status" value="1"/>
</dbReference>
<dbReference type="Gene3D" id="1.10.10.10">
    <property type="entry name" value="Winged helix-like DNA-binding domain superfamily/Winged helix DNA-binding domain"/>
    <property type="match status" value="1"/>
</dbReference>
<dbReference type="InterPro" id="IPR039425">
    <property type="entry name" value="RNA_pol_sigma-70-like"/>
</dbReference>
<reference evidence="8 9" key="1">
    <citation type="submission" date="2019-03" db="EMBL/GenBank/DDBJ databases">
        <title>Genomics of glacier-inhabiting Cryobacterium strains.</title>
        <authorList>
            <person name="Liu Q."/>
            <person name="Xin Y.-H."/>
        </authorList>
    </citation>
    <scope>NUCLEOTIDE SEQUENCE [LARGE SCALE GENOMIC DNA]</scope>
    <source>
        <strain evidence="8 9">Sr36</strain>
    </source>
</reference>
<dbReference type="AlphaFoldDB" id="A0A4R9AND8"/>
<evidence type="ECO:0000259" key="7">
    <source>
        <dbReference type="Pfam" id="PF04545"/>
    </source>
</evidence>
<sequence>MSEEDDVRSLVSRAVDSDPDAWEEIYRRSHGRLFSYARRRTFSVHSAEDAVSETIVRAMEQIDRFSWSGAGFDAWLFGIMRNVIFEGYRADAKARRDRYFVPDGGVRLDPLETVVALNDAERVRRAFSQLSPSEQEVLELRVVAELTSDGAAEVLGKKPGAVRMAQARALNRLRNFMTEVDRGD</sequence>
<dbReference type="GO" id="GO:0003677">
    <property type="term" value="F:DNA binding"/>
    <property type="evidence" value="ECO:0007669"/>
    <property type="project" value="UniProtKB-KW"/>
</dbReference>
<dbReference type="InterPro" id="IPR013324">
    <property type="entry name" value="RNA_pol_sigma_r3/r4-like"/>
</dbReference>
<feature type="domain" description="RNA polymerase sigma-70 region 4" evidence="7">
    <location>
        <begin position="126"/>
        <end position="175"/>
    </location>
</feature>
<dbReference type="Pfam" id="PF04542">
    <property type="entry name" value="Sigma70_r2"/>
    <property type="match status" value="1"/>
</dbReference>
<evidence type="ECO:0000256" key="3">
    <source>
        <dbReference type="ARBA" id="ARBA00023082"/>
    </source>
</evidence>
<dbReference type="SUPFAM" id="SSF88659">
    <property type="entry name" value="Sigma3 and sigma4 domains of RNA polymerase sigma factors"/>
    <property type="match status" value="1"/>
</dbReference>
<dbReference type="Proteomes" id="UP000298154">
    <property type="component" value="Unassembled WGS sequence"/>
</dbReference>
<dbReference type="InterPro" id="IPR014284">
    <property type="entry name" value="RNA_pol_sigma-70_dom"/>
</dbReference>
<dbReference type="GO" id="GO:0016987">
    <property type="term" value="F:sigma factor activity"/>
    <property type="evidence" value="ECO:0007669"/>
    <property type="project" value="UniProtKB-KW"/>
</dbReference>
<comment type="similarity">
    <text evidence="1">Belongs to the sigma-70 factor family. ECF subfamily.</text>
</comment>
<dbReference type="NCBIfam" id="TIGR02937">
    <property type="entry name" value="sigma70-ECF"/>
    <property type="match status" value="1"/>
</dbReference>
<dbReference type="PANTHER" id="PTHR43133:SF8">
    <property type="entry name" value="RNA POLYMERASE SIGMA FACTOR HI_1459-RELATED"/>
    <property type="match status" value="1"/>
</dbReference>
<name>A0A4R9AND8_9MICO</name>
<dbReference type="EMBL" id="SOHK01000015">
    <property type="protein sequence ID" value="TFD65421.1"/>
    <property type="molecule type" value="Genomic_DNA"/>
</dbReference>
<dbReference type="InterPro" id="IPR036388">
    <property type="entry name" value="WH-like_DNA-bd_sf"/>
</dbReference>
<dbReference type="Gene3D" id="1.10.1740.10">
    <property type="match status" value="1"/>
</dbReference>
<evidence type="ECO:0000259" key="6">
    <source>
        <dbReference type="Pfam" id="PF04542"/>
    </source>
</evidence>
<evidence type="ECO:0000256" key="2">
    <source>
        <dbReference type="ARBA" id="ARBA00023015"/>
    </source>
</evidence>
<gene>
    <name evidence="8" type="ORF">E3T47_11470</name>
</gene>
<evidence type="ECO:0000313" key="8">
    <source>
        <dbReference type="EMBL" id="TFD65421.1"/>
    </source>
</evidence>
<keyword evidence="9" id="KW-1185">Reference proteome</keyword>
<feature type="domain" description="RNA polymerase sigma-70 region 2" evidence="6">
    <location>
        <begin position="25"/>
        <end position="91"/>
    </location>
</feature>
<proteinExistence type="inferred from homology"/>
<organism evidence="8 9">
    <name type="scientific">Cryobacterium ruanii</name>
    <dbReference type="NCBI Taxonomy" id="1259197"/>
    <lineage>
        <taxon>Bacteria</taxon>
        <taxon>Bacillati</taxon>
        <taxon>Actinomycetota</taxon>
        <taxon>Actinomycetes</taxon>
        <taxon>Micrococcales</taxon>
        <taxon>Microbacteriaceae</taxon>
        <taxon>Cryobacterium</taxon>
    </lineage>
</organism>
<evidence type="ECO:0000256" key="4">
    <source>
        <dbReference type="ARBA" id="ARBA00023125"/>
    </source>
</evidence>
<keyword evidence="5" id="KW-0804">Transcription</keyword>
<dbReference type="InterPro" id="IPR007630">
    <property type="entry name" value="RNA_pol_sigma70_r4"/>
</dbReference>
<comment type="caution">
    <text evidence="8">The sequence shown here is derived from an EMBL/GenBank/DDBJ whole genome shotgun (WGS) entry which is preliminary data.</text>
</comment>
<keyword evidence="2" id="KW-0805">Transcription regulation</keyword>
<dbReference type="GO" id="GO:0006352">
    <property type="term" value="P:DNA-templated transcription initiation"/>
    <property type="evidence" value="ECO:0007669"/>
    <property type="project" value="InterPro"/>
</dbReference>
<dbReference type="InterPro" id="IPR013325">
    <property type="entry name" value="RNA_pol_sigma_r2"/>
</dbReference>